<dbReference type="GO" id="GO:0016197">
    <property type="term" value="P:endosomal transport"/>
    <property type="evidence" value="ECO:0007669"/>
    <property type="project" value="TreeGrafter"/>
</dbReference>
<name>A0AAE0NTL3_9PEZI</name>
<gene>
    <name evidence="4" type="ORF">B0H63DRAFT_158683</name>
</gene>
<dbReference type="Proteomes" id="UP001285441">
    <property type="component" value="Unassembled WGS sequence"/>
</dbReference>
<reference evidence="4" key="1">
    <citation type="journal article" date="2023" name="Mol. Phylogenet. Evol.">
        <title>Genome-scale phylogeny and comparative genomics of the fungal order Sordariales.</title>
        <authorList>
            <person name="Hensen N."/>
            <person name="Bonometti L."/>
            <person name="Westerberg I."/>
            <person name="Brannstrom I.O."/>
            <person name="Guillou S."/>
            <person name="Cros-Aarteil S."/>
            <person name="Calhoun S."/>
            <person name="Haridas S."/>
            <person name="Kuo A."/>
            <person name="Mondo S."/>
            <person name="Pangilinan J."/>
            <person name="Riley R."/>
            <person name="LaButti K."/>
            <person name="Andreopoulos B."/>
            <person name="Lipzen A."/>
            <person name="Chen C."/>
            <person name="Yan M."/>
            <person name="Daum C."/>
            <person name="Ng V."/>
            <person name="Clum A."/>
            <person name="Steindorff A."/>
            <person name="Ohm R.A."/>
            <person name="Martin F."/>
            <person name="Silar P."/>
            <person name="Natvig D.O."/>
            <person name="Lalanne C."/>
            <person name="Gautier V."/>
            <person name="Ament-Velasquez S.L."/>
            <person name="Kruys A."/>
            <person name="Hutchinson M.I."/>
            <person name="Powell A.J."/>
            <person name="Barry K."/>
            <person name="Miller A.N."/>
            <person name="Grigoriev I.V."/>
            <person name="Debuchy R."/>
            <person name="Gladieux P."/>
            <person name="Hiltunen Thoren M."/>
            <person name="Johannesson H."/>
        </authorList>
    </citation>
    <scope>NUCLEOTIDE SEQUENCE</scope>
    <source>
        <strain evidence="4">CBS 232.78</strain>
    </source>
</reference>
<feature type="compositionally biased region" description="Low complexity" evidence="3">
    <location>
        <begin position="25"/>
        <end position="87"/>
    </location>
</feature>
<feature type="compositionally biased region" description="Low complexity" evidence="3">
    <location>
        <begin position="1"/>
        <end position="17"/>
    </location>
</feature>
<dbReference type="EMBL" id="JAULSW010000003">
    <property type="protein sequence ID" value="KAK3387493.1"/>
    <property type="molecule type" value="Genomic_DNA"/>
</dbReference>
<proteinExistence type="inferred from homology"/>
<evidence type="ECO:0000313" key="5">
    <source>
        <dbReference type="Proteomes" id="UP001285441"/>
    </source>
</evidence>
<sequence>MPSSSSAATATATTIVTPPQPSPPSVTSSTATASASSITTTVTTTTTTTTTPAAAAVDSGSSSGSSSRPSASTSASGPTAPSSISSAAGGGQALFPLHHATSSTTNNTTGPAAGIIINPSLPSPSTQRQIEEARTAVVASLGNMLDRELAGRGALLHVNNTAIERQERDVGKALAGLRKENDKLAKMVGEQTKKVKEIGNVQNWAEMLEREFLIIEETLRLVEHGDEEEDGENGDVVMEHGGGDETGQEPVVVVVDKGKGVEAVDGQVASGSALAAAVSSSSSDDDVKLLAPELVPLPASLGDEELQLL</sequence>
<organism evidence="4 5">
    <name type="scientific">Podospora didyma</name>
    <dbReference type="NCBI Taxonomy" id="330526"/>
    <lineage>
        <taxon>Eukaryota</taxon>
        <taxon>Fungi</taxon>
        <taxon>Dikarya</taxon>
        <taxon>Ascomycota</taxon>
        <taxon>Pezizomycotina</taxon>
        <taxon>Sordariomycetes</taxon>
        <taxon>Sordariomycetidae</taxon>
        <taxon>Sordariales</taxon>
        <taxon>Podosporaceae</taxon>
        <taxon>Podospora</taxon>
    </lineage>
</organism>
<dbReference type="InterPro" id="IPR009395">
    <property type="entry name" value="BLOC1S1"/>
</dbReference>
<evidence type="ECO:0000313" key="4">
    <source>
        <dbReference type="EMBL" id="KAK3387493.1"/>
    </source>
</evidence>
<feature type="region of interest" description="Disordered" evidence="3">
    <location>
        <begin position="225"/>
        <end position="248"/>
    </location>
</feature>
<protein>
    <recommendedName>
        <fullName evidence="2">Biogenesis of lysosome-related organelles complex 1 subunit 1</fullName>
    </recommendedName>
</protein>
<dbReference type="Pfam" id="PF06320">
    <property type="entry name" value="GCN5L1"/>
    <property type="match status" value="1"/>
</dbReference>
<reference evidence="4" key="2">
    <citation type="submission" date="2023-06" db="EMBL/GenBank/DDBJ databases">
        <authorList>
            <consortium name="Lawrence Berkeley National Laboratory"/>
            <person name="Haridas S."/>
            <person name="Hensen N."/>
            <person name="Bonometti L."/>
            <person name="Westerberg I."/>
            <person name="Brannstrom I.O."/>
            <person name="Guillou S."/>
            <person name="Cros-Aarteil S."/>
            <person name="Calhoun S."/>
            <person name="Kuo A."/>
            <person name="Mondo S."/>
            <person name="Pangilinan J."/>
            <person name="Riley R."/>
            <person name="LaButti K."/>
            <person name="Andreopoulos B."/>
            <person name="Lipzen A."/>
            <person name="Chen C."/>
            <person name="Yanf M."/>
            <person name="Daum C."/>
            <person name="Ng V."/>
            <person name="Clum A."/>
            <person name="Steindorff A."/>
            <person name="Ohm R."/>
            <person name="Martin F."/>
            <person name="Silar P."/>
            <person name="Natvig D."/>
            <person name="Lalanne C."/>
            <person name="Gautier V."/>
            <person name="Ament-velasquez S.L."/>
            <person name="Kruys A."/>
            <person name="Hutchinson M.I."/>
            <person name="Powell A.J."/>
            <person name="Barry K."/>
            <person name="Miller A.N."/>
            <person name="Grigoriev I.V."/>
            <person name="Debuchy R."/>
            <person name="Gladieux P."/>
            <person name="Thoren M.H."/>
            <person name="Johannesson H."/>
        </authorList>
    </citation>
    <scope>NUCLEOTIDE SEQUENCE</scope>
    <source>
        <strain evidence="4">CBS 232.78</strain>
    </source>
</reference>
<evidence type="ECO:0000256" key="2">
    <source>
        <dbReference type="ARBA" id="ARBA00019577"/>
    </source>
</evidence>
<evidence type="ECO:0000256" key="3">
    <source>
        <dbReference type="SAM" id="MobiDB-lite"/>
    </source>
</evidence>
<dbReference type="PANTHER" id="PTHR13073:SF0">
    <property type="entry name" value="BIOGENESIS OF LYSOSOME-RELATED ORGANELLES COMPLEX 1 SUBUNIT 1"/>
    <property type="match status" value="1"/>
</dbReference>
<accession>A0AAE0NTL3</accession>
<comment type="similarity">
    <text evidence="1">Belongs to the BLOC1S1 family.</text>
</comment>
<dbReference type="AlphaFoldDB" id="A0AAE0NTL3"/>
<dbReference type="GO" id="GO:0031083">
    <property type="term" value="C:BLOC-1 complex"/>
    <property type="evidence" value="ECO:0007669"/>
    <property type="project" value="InterPro"/>
</dbReference>
<keyword evidence="5" id="KW-1185">Reference proteome</keyword>
<feature type="region of interest" description="Disordered" evidence="3">
    <location>
        <begin position="1"/>
        <end position="129"/>
    </location>
</feature>
<evidence type="ECO:0000256" key="1">
    <source>
        <dbReference type="ARBA" id="ARBA00007133"/>
    </source>
</evidence>
<dbReference type="PANTHER" id="PTHR13073">
    <property type="entry name" value="BLOC-1 COMPLEX SUBUNIT 1"/>
    <property type="match status" value="1"/>
</dbReference>
<comment type="caution">
    <text evidence="4">The sequence shown here is derived from an EMBL/GenBank/DDBJ whole genome shotgun (WGS) entry which is preliminary data.</text>
</comment>